<keyword evidence="17 20" id="KW-0464">Manganese</keyword>
<evidence type="ECO:0000256" key="8">
    <source>
        <dbReference type="ARBA" id="ARBA00022692"/>
    </source>
</evidence>
<accession>A0AAN9W2S1</accession>
<evidence type="ECO:0000256" key="7">
    <source>
        <dbReference type="ARBA" id="ARBA00022679"/>
    </source>
</evidence>
<dbReference type="SMART" id="SM00458">
    <property type="entry name" value="RICIN"/>
    <property type="match status" value="1"/>
</dbReference>
<evidence type="ECO:0000256" key="11">
    <source>
        <dbReference type="ARBA" id="ARBA00022968"/>
    </source>
</evidence>
<dbReference type="GO" id="GO:0004653">
    <property type="term" value="F:polypeptide N-acetylgalactosaminyltransferase activity"/>
    <property type="evidence" value="ECO:0007669"/>
    <property type="project" value="UniProtKB-EC"/>
</dbReference>
<dbReference type="Gene3D" id="2.80.10.50">
    <property type="match status" value="1"/>
</dbReference>
<keyword evidence="9" id="KW-0479">Metal-binding</keyword>
<dbReference type="PANTHER" id="PTHR11675">
    <property type="entry name" value="N-ACETYLGALACTOSAMINYLTRANSFERASE"/>
    <property type="match status" value="1"/>
</dbReference>
<keyword evidence="24" id="KW-1185">Reference proteome</keyword>
<dbReference type="InterPro" id="IPR035992">
    <property type="entry name" value="Ricin_B-like_lectins"/>
</dbReference>
<organism evidence="23 24">
    <name type="scientific">Gryllus longicercus</name>
    <dbReference type="NCBI Taxonomy" id="2509291"/>
    <lineage>
        <taxon>Eukaryota</taxon>
        <taxon>Metazoa</taxon>
        <taxon>Ecdysozoa</taxon>
        <taxon>Arthropoda</taxon>
        <taxon>Hexapoda</taxon>
        <taxon>Insecta</taxon>
        <taxon>Pterygota</taxon>
        <taxon>Neoptera</taxon>
        <taxon>Polyneoptera</taxon>
        <taxon>Orthoptera</taxon>
        <taxon>Ensifera</taxon>
        <taxon>Gryllidea</taxon>
        <taxon>Grylloidea</taxon>
        <taxon>Gryllidae</taxon>
        <taxon>Gryllinae</taxon>
        <taxon>Gryllus</taxon>
    </lineage>
</organism>
<name>A0AAN9W2S1_9ORTH</name>
<dbReference type="InterPro" id="IPR029044">
    <property type="entry name" value="Nucleotide-diphossugar_trans"/>
</dbReference>
<evidence type="ECO:0000256" key="21">
    <source>
        <dbReference type="SAM" id="MobiDB-lite"/>
    </source>
</evidence>
<dbReference type="CDD" id="cd23439">
    <property type="entry name" value="beta-trefoil_Ricin_GALNT10-like"/>
    <property type="match status" value="1"/>
</dbReference>
<keyword evidence="15 20" id="KW-1015">Disulfide bond</keyword>
<comment type="caution">
    <text evidence="23">The sequence shown here is derived from an EMBL/GenBank/DDBJ whole genome shotgun (WGS) entry which is preliminary data.</text>
</comment>
<evidence type="ECO:0000256" key="16">
    <source>
        <dbReference type="ARBA" id="ARBA00023180"/>
    </source>
</evidence>
<dbReference type="CDD" id="cd02510">
    <property type="entry name" value="pp-GalNAc-T"/>
    <property type="match status" value="1"/>
</dbReference>
<evidence type="ECO:0000256" key="6">
    <source>
        <dbReference type="ARBA" id="ARBA00022676"/>
    </source>
</evidence>
<dbReference type="SUPFAM" id="SSF50370">
    <property type="entry name" value="Ricin B-like lectins"/>
    <property type="match status" value="1"/>
</dbReference>
<dbReference type="InterPro" id="IPR045885">
    <property type="entry name" value="GalNAc-T"/>
</dbReference>
<keyword evidence="7 20" id="KW-0808">Transferase</keyword>
<dbReference type="FunFam" id="2.80.10.50:FF:000011">
    <property type="entry name" value="Polypeptide N-acetylgalactosaminyltransferase"/>
    <property type="match status" value="1"/>
</dbReference>
<keyword evidence="16" id="KW-0325">Glycoprotein</keyword>
<evidence type="ECO:0000256" key="15">
    <source>
        <dbReference type="ARBA" id="ARBA00023157"/>
    </source>
</evidence>
<keyword evidence="10 20" id="KW-0430">Lectin</keyword>
<dbReference type="PROSITE" id="PS50231">
    <property type="entry name" value="RICIN_B_LECTIN"/>
    <property type="match status" value="1"/>
</dbReference>
<sequence>MRRKDVRSACRLAALAALTVAGTVLVFRAVRHLEAAEARDEAAAAALARGRALGLGEAGGAAPLRPLDDPAPGPAPRVAPGPAPGIAPGNATVQRIDWHDYKRMKLDAARRGPGEQGKPAFLDDKDAQQKESLYKVNGFNALLSDRIALDRALPDIRHKGCKAKRYLSRLPTVSVVVPFHNEHWTTLLRTAISVINRSPDHLLKEVILVDDHSTKEHCGAPLDRYVEEHLPKVRVLHLPQRSGLIRARLAGARAASAEVLIFLDSHTEANVNWLPPLLEPIAQDYRTCVCPFIDVIAFETFEYRAQDEGARGAFDWEFFYKRLPLLPDDLKHPTEPFKSPVMAGGLFAISAKFFWELGGYDSGLDIWGGEQYELSFKIWQCGGTMVDAPCSRVGHIYRKFAPFPNPGKGDFVGRNYRRVAEVWMDEYKEYLYNRRPHYRKIDPGDLTEQKALRKKLNCKSFKWFMKNIAFDLPKKYPPVEPPDFAFGEVRSVAAPELCVDTLNVGADEPFGLALCVKDEPRRKGEQNFTHTWHKDIRPNTRSICWDVSSLADRAPVNLFGCHGMKGNQLWKYNSEQQWLVHGHNPRCLDCDPGARRIYVTSCDESSSTQKWRIEHVDLKALANWDHADP</sequence>
<dbReference type="GO" id="GO:0000139">
    <property type="term" value="C:Golgi membrane"/>
    <property type="evidence" value="ECO:0007669"/>
    <property type="project" value="UniProtKB-SubCell"/>
</dbReference>
<evidence type="ECO:0000256" key="2">
    <source>
        <dbReference type="ARBA" id="ARBA00004323"/>
    </source>
</evidence>
<keyword evidence="6 20" id="KW-0328">Glycosyltransferase</keyword>
<evidence type="ECO:0000256" key="10">
    <source>
        <dbReference type="ARBA" id="ARBA00022734"/>
    </source>
</evidence>
<dbReference type="InterPro" id="IPR001173">
    <property type="entry name" value="Glyco_trans_2-like"/>
</dbReference>
<evidence type="ECO:0000259" key="22">
    <source>
        <dbReference type="SMART" id="SM00458"/>
    </source>
</evidence>
<dbReference type="Proteomes" id="UP001378592">
    <property type="component" value="Unassembled WGS sequence"/>
</dbReference>
<evidence type="ECO:0000256" key="20">
    <source>
        <dbReference type="RuleBase" id="RU361242"/>
    </source>
</evidence>
<comment type="subcellular location">
    <subcellularLocation>
        <location evidence="2 20">Golgi apparatus membrane</location>
        <topology evidence="2 20">Single-pass type II membrane protein</topology>
    </subcellularLocation>
</comment>
<dbReference type="GO" id="GO:0006493">
    <property type="term" value="P:protein O-linked glycosylation"/>
    <property type="evidence" value="ECO:0007669"/>
    <property type="project" value="TreeGrafter"/>
</dbReference>
<protein>
    <recommendedName>
        <fullName evidence="5 20">Polypeptide N-acetylgalactosaminyltransferase</fullName>
        <ecNumber evidence="20">2.4.1.-</ecNumber>
    </recommendedName>
    <alternativeName>
        <fullName evidence="20">Protein-UDP acetylgalactosaminyltransferase</fullName>
    </alternativeName>
</protein>
<evidence type="ECO:0000256" key="3">
    <source>
        <dbReference type="ARBA" id="ARBA00004922"/>
    </source>
</evidence>
<comment type="pathway">
    <text evidence="3 20">Protein modification; protein glycosylation.</text>
</comment>
<comment type="cofactor">
    <cofactor evidence="1 20">
        <name>Mn(2+)</name>
        <dbReference type="ChEBI" id="CHEBI:29035"/>
    </cofactor>
</comment>
<evidence type="ECO:0000256" key="18">
    <source>
        <dbReference type="ARBA" id="ARBA00050905"/>
    </source>
</evidence>
<keyword evidence="12" id="KW-1133">Transmembrane helix</keyword>
<evidence type="ECO:0000256" key="17">
    <source>
        <dbReference type="ARBA" id="ARBA00023211"/>
    </source>
</evidence>
<evidence type="ECO:0000256" key="1">
    <source>
        <dbReference type="ARBA" id="ARBA00001936"/>
    </source>
</evidence>
<dbReference type="FunFam" id="3.90.550.10:FF:000029">
    <property type="entry name" value="Polypeptide N-acetylgalactosaminyltransferase"/>
    <property type="match status" value="1"/>
</dbReference>
<comment type="catalytic activity">
    <reaction evidence="18">
        <text>L-threonyl-[protein] + UDP-N-acetyl-alpha-D-galactosamine = a 3-O-[N-acetyl-alpha-D-galactosaminyl]-L-threonyl-[protein] + UDP + H(+)</text>
        <dbReference type="Rhea" id="RHEA:52424"/>
        <dbReference type="Rhea" id="RHEA-COMP:11060"/>
        <dbReference type="Rhea" id="RHEA-COMP:11689"/>
        <dbReference type="ChEBI" id="CHEBI:15378"/>
        <dbReference type="ChEBI" id="CHEBI:30013"/>
        <dbReference type="ChEBI" id="CHEBI:58223"/>
        <dbReference type="ChEBI" id="CHEBI:67138"/>
        <dbReference type="ChEBI" id="CHEBI:87075"/>
        <dbReference type="EC" id="2.4.1.41"/>
    </reaction>
</comment>
<evidence type="ECO:0000256" key="9">
    <source>
        <dbReference type="ARBA" id="ARBA00022723"/>
    </source>
</evidence>
<keyword evidence="14" id="KW-0472">Membrane</keyword>
<keyword evidence="11" id="KW-0735">Signal-anchor</keyword>
<proteinExistence type="inferred from homology"/>
<dbReference type="PANTHER" id="PTHR11675:SF134">
    <property type="entry name" value="N-ACETYLGALACTOSAMINYLTRANSFERASE 4-RELATED"/>
    <property type="match status" value="1"/>
</dbReference>
<feature type="compositionally biased region" description="Pro residues" evidence="21">
    <location>
        <begin position="69"/>
        <end position="85"/>
    </location>
</feature>
<dbReference type="EC" id="2.4.1.-" evidence="20"/>
<evidence type="ECO:0000256" key="19">
    <source>
        <dbReference type="ARBA" id="ARBA00052209"/>
    </source>
</evidence>
<comment type="catalytic activity">
    <reaction evidence="19">
        <text>L-seryl-[protein] + UDP-N-acetyl-alpha-D-galactosamine = a 3-O-[N-acetyl-alpha-D-galactosaminyl]-L-seryl-[protein] + UDP + H(+)</text>
        <dbReference type="Rhea" id="RHEA:23956"/>
        <dbReference type="Rhea" id="RHEA-COMP:9863"/>
        <dbReference type="Rhea" id="RHEA-COMP:12788"/>
        <dbReference type="ChEBI" id="CHEBI:15378"/>
        <dbReference type="ChEBI" id="CHEBI:29999"/>
        <dbReference type="ChEBI" id="CHEBI:53604"/>
        <dbReference type="ChEBI" id="CHEBI:58223"/>
        <dbReference type="ChEBI" id="CHEBI:67138"/>
        <dbReference type="EC" id="2.4.1.41"/>
    </reaction>
</comment>
<evidence type="ECO:0000313" key="24">
    <source>
        <dbReference type="Proteomes" id="UP001378592"/>
    </source>
</evidence>
<dbReference type="Pfam" id="PF00535">
    <property type="entry name" value="Glycos_transf_2"/>
    <property type="match status" value="1"/>
</dbReference>
<evidence type="ECO:0000256" key="14">
    <source>
        <dbReference type="ARBA" id="ARBA00023136"/>
    </source>
</evidence>
<gene>
    <name evidence="23" type="ORF">R5R35_013799</name>
</gene>
<evidence type="ECO:0000256" key="13">
    <source>
        <dbReference type="ARBA" id="ARBA00023034"/>
    </source>
</evidence>
<dbReference type="SUPFAM" id="SSF53448">
    <property type="entry name" value="Nucleotide-diphospho-sugar transferases"/>
    <property type="match status" value="1"/>
</dbReference>
<keyword evidence="13 20" id="KW-0333">Golgi apparatus</keyword>
<comment type="similarity">
    <text evidence="4 20">Belongs to the glycosyltransferase 2 family. GalNAc-T subfamily.</text>
</comment>
<evidence type="ECO:0000256" key="4">
    <source>
        <dbReference type="ARBA" id="ARBA00005680"/>
    </source>
</evidence>
<reference evidence="23 24" key="1">
    <citation type="submission" date="2024-03" db="EMBL/GenBank/DDBJ databases">
        <title>The genome assembly and annotation of the cricket Gryllus longicercus Weissman &amp; Gray.</title>
        <authorList>
            <person name="Szrajer S."/>
            <person name="Gray D."/>
            <person name="Ylla G."/>
        </authorList>
    </citation>
    <scope>NUCLEOTIDE SEQUENCE [LARGE SCALE GENOMIC DNA]</scope>
    <source>
        <strain evidence="23">DAG 2021-001</strain>
        <tissue evidence="23">Whole body minus gut</tissue>
    </source>
</reference>
<dbReference type="InterPro" id="IPR000772">
    <property type="entry name" value="Ricin_B_lectin"/>
</dbReference>
<evidence type="ECO:0000256" key="12">
    <source>
        <dbReference type="ARBA" id="ARBA00022989"/>
    </source>
</evidence>
<dbReference type="GO" id="GO:0046872">
    <property type="term" value="F:metal ion binding"/>
    <property type="evidence" value="ECO:0007669"/>
    <property type="project" value="UniProtKB-KW"/>
</dbReference>
<feature type="region of interest" description="Disordered" evidence="21">
    <location>
        <begin position="60"/>
        <end position="90"/>
    </location>
</feature>
<dbReference type="Gene3D" id="3.90.550.10">
    <property type="entry name" value="Spore Coat Polysaccharide Biosynthesis Protein SpsA, Chain A"/>
    <property type="match status" value="1"/>
</dbReference>
<keyword evidence="8" id="KW-0812">Transmembrane</keyword>
<dbReference type="AlphaFoldDB" id="A0AAN9W2S1"/>
<dbReference type="EMBL" id="JAZDUA010000023">
    <property type="protein sequence ID" value="KAK7872572.1"/>
    <property type="molecule type" value="Genomic_DNA"/>
</dbReference>
<dbReference type="Pfam" id="PF00652">
    <property type="entry name" value="Ricin_B_lectin"/>
    <property type="match status" value="1"/>
</dbReference>
<evidence type="ECO:0000256" key="5">
    <source>
        <dbReference type="ARBA" id="ARBA00012644"/>
    </source>
</evidence>
<dbReference type="GO" id="GO:0030246">
    <property type="term" value="F:carbohydrate binding"/>
    <property type="evidence" value="ECO:0007669"/>
    <property type="project" value="UniProtKB-KW"/>
</dbReference>
<feature type="domain" description="Ricin B lectin" evidence="22">
    <location>
        <begin position="486"/>
        <end position="614"/>
    </location>
</feature>
<evidence type="ECO:0000313" key="23">
    <source>
        <dbReference type="EMBL" id="KAK7872572.1"/>
    </source>
</evidence>